<evidence type="ECO:0000256" key="3">
    <source>
        <dbReference type="ARBA" id="ARBA00022741"/>
    </source>
</evidence>
<dbReference type="OMA" id="PHEIMTE"/>
<dbReference type="SUPFAM" id="SSF56112">
    <property type="entry name" value="Protein kinase-like (PK-like)"/>
    <property type="match status" value="1"/>
</dbReference>
<feature type="domain" description="Protein kinase" evidence="8">
    <location>
        <begin position="8"/>
        <end position="261"/>
    </location>
</feature>
<dbReference type="GO" id="GO:0035556">
    <property type="term" value="P:intracellular signal transduction"/>
    <property type="evidence" value="ECO:0007669"/>
    <property type="project" value="TreeGrafter"/>
</dbReference>
<dbReference type="Proteomes" id="UP001149090">
    <property type="component" value="Unassembled WGS sequence"/>
</dbReference>
<dbReference type="InterPro" id="IPR011009">
    <property type="entry name" value="Kinase-like_dom_sf"/>
</dbReference>
<keyword evidence="3 6" id="KW-0547">Nucleotide-binding</keyword>
<name>A0A9Q0L795_ANAIG</name>
<evidence type="ECO:0000256" key="7">
    <source>
        <dbReference type="RuleBase" id="RU000304"/>
    </source>
</evidence>
<keyword evidence="5 6" id="KW-0067">ATP-binding</keyword>
<evidence type="ECO:0000259" key="8">
    <source>
        <dbReference type="PROSITE" id="PS50011"/>
    </source>
</evidence>
<dbReference type="InterPro" id="IPR000719">
    <property type="entry name" value="Prot_kinase_dom"/>
</dbReference>
<accession>A0A9Q0L795</accession>
<dbReference type="GO" id="GO:0005737">
    <property type="term" value="C:cytoplasm"/>
    <property type="evidence" value="ECO:0007669"/>
    <property type="project" value="TreeGrafter"/>
</dbReference>
<dbReference type="Pfam" id="PF00069">
    <property type="entry name" value="Pkinase"/>
    <property type="match status" value="1"/>
</dbReference>
<protein>
    <submittedName>
        <fullName evidence="9">Protein kinase</fullName>
    </submittedName>
</protein>
<dbReference type="EMBL" id="JAPDFW010000129">
    <property type="protein sequence ID" value="KAJ5067368.1"/>
    <property type="molecule type" value="Genomic_DNA"/>
</dbReference>
<keyword evidence="10" id="KW-1185">Reference proteome</keyword>
<dbReference type="PROSITE" id="PS50011">
    <property type="entry name" value="PROTEIN_KINASE_DOM"/>
    <property type="match status" value="1"/>
</dbReference>
<evidence type="ECO:0000313" key="9">
    <source>
        <dbReference type="EMBL" id="KAJ5067368.1"/>
    </source>
</evidence>
<dbReference type="InterPro" id="IPR017441">
    <property type="entry name" value="Protein_kinase_ATP_BS"/>
</dbReference>
<dbReference type="PROSITE" id="PS00108">
    <property type="entry name" value="PROTEIN_KINASE_ST"/>
    <property type="match status" value="1"/>
</dbReference>
<gene>
    <name evidence="9" type="ORF">M0811_13038</name>
</gene>
<comment type="caution">
    <text evidence="9">The sequence shown here is derived from an EMBL/GenBank/DDBJ whole genome shotgun (WGS) entry which is preliminary data.</text>
</comment>
<sequence>MQSSIGKYIIQRTIGEGSTSKVKLAIEPETGKEVAIKIIPKNKVTAKSTTLIRSEREIAILKLFNHPNIVKIFEVFESDEYLFLVMEYMQKGELLDYLISKKAISTTQSLFFFQQIIYAVEYSHSHLISHRDLKLENILLDSFGNVKIVDFGMAGLVDNQNLLNTSCGSPHYVAPEVVTGKSYDPFKADIWSCGIILYVLLVGRLPFDADSIQEVLIQITQNEPEIPSHLSPDKSQLLQGMLQKDPQKRMTIQEIKENPWFCSNFPRYFEQPKTQIDPNFFSPRKVENLSTSIISSLSRLGIDENSIIEFLTSQEANWVKVFYSLN</sequence>
<evidence type="ECO:0000256" key="5">
    <source>
        <dbReference type="ARBA" id="ARBA00022840"/>
    </source>
</evidence>
<dbReference type="InterPro" id="IPR008271">
    <property type="entry name" value="Ser/Thr_kinase_AS"/>
</dbReference>
<evidence type="ECO:0000256" key="6">
    <source>
        <dbReference type="PROSITE-ProRule" id="PRU10141"/>
    </source>
</evidence>
<keyword evidence="1 7" id="KW-0723">Serine/threonine-protein kinase</keyword>
<dbReference type="OrthoDB" id="193931at2759"/>
<dbReference type="PANTHER" id="PTHR24346:SF82">
    <property type="entry name" value="KP78A-RELATED"/>
    <property type="match status" value="1"/>
</dbReference>
<dbReference type="GO" id="GO:0004674">
    <property type="term" value="F:protein serine/threonine kinase activity"/>
    <property type="evidence" value="ECO:0007669"/>
    <property type="project" value="UniProtKB-KW"/>
</dbReference>
<dbReference type="AlphaFoldDB" id="A0A9Q0L795"/>
<reference evidence="9" key="1">
    <citation type="submission" date="2022-10" db="EMBL/GenBank/DDBJ databases">
        <title>Novel sulphate-reducing endosymbionts in the free-living metamonad Anaeramoeba.</title>
        <authorList>
            <person name="Jerlstrom-Hultqvist J."/>
            <person name="Cepicka I."/>
            <person name="Gallot-Lavallee L."/>
            <person name="Salas-Leiva D."/>
            <person name="Curtis B.A."/>
            <person name="Zahonova K."/>
            <person name="Pipaliya S."/>
            <person name="Dacks J."/>
            <person name="Roger A.J."/>
        </authorList>
    </citation>
    <scope>NUCLEOTIDE SEQUENCE</scope>
    <source>
        <strain evidence="9">BMAN</strain>
    </source>
</reference>
<evidence type="ECO:0000256" key="4">
    <source>
        <dbReference type="ARBA" id="ARBA00022777"/>
    </source>
</evidence>
<organism evidence="9 10">
    <name type="scientific">Anaeramoeba ignava</name>
    <name type="common">Anaerobic marine amoeba</name>
    <dbReference type="NCBI Taxonomy" id="1746090"/>
    <lineage>
        <taxon>Eukaryota</taxon>
        <taxon>Metamonada</taxon>
        <taxon>Anaeramoebidae</taxon>
        <taxon>Anaeramoeba</taxon>
    </lineage>
</organism>
<dbReference type="PANTHER" id="PTHR24346">
    <property type="entry name" value="MAP/MICROTUBULE AFFINITY-REGULATING KINASE"/>
    <property type="match status" value="1"/>
</dbReference>
<dbReference type="PROSITE" id="PS00107">
    <property type="entry name" value="PROTEIN_KINASE_ATP"/>
    <property type="match status" value="1"/>
</dbReference>
<keyword evidence="4 9" id="KW-0418">Kinase</keyword>
<keyword evidence="2" id="KW-0808">Transferase</keyword>
<dbReference type="FunFam" id="3.30.200.20:FF:000003">
    <property type="entry name" value="Non-specific serine/threonine protein kinase"/>
    <property type="match status" value="1"/>
</dbReference>
<feature type="binding site" evidence="6">
    <location>
        <position position="37"/>
    </location>
    <ligand>
        <name>ATP</name>
        <dbReference type="ChEBI" id="CHEBI:30616"/>
    </ligand>
</feature>
<dbReference type="SMART" id="SM00220">
    <property type="entry name" value="S_TKc"/>
    <property type="match status" value="1"/>
</dbReference>
<dbReference type="Gene3D" id="1.10.510.10">
    <property type="entry name" value="Transferase(Phosphotransferase) domain 1"/>
    <property type="match status" value="1"/>
</dbReference>
<evidence type="ECO:0000256" key="2">
    <source>
        <dbReference type="ARBA" id="ARBA00022679"/>
    </source>
</evidence>
<dbReference type="GO" id="GO:0005524">
    <property type="term" value="F:ATP binding"/>
    <property type="evidence" value="ECO:0007669"/>
    <property type="project" value="UniProtKB-UniRule"/>
</dbReference>
<proteinExistence type="inferred from homology"/>
<comment type="similarity">
    <text evidence="7">Belongs to the protein kinase superfamily.</text>
</comment>
<evidence type="ECO:0000313" key="10">
    <source>
        <dbReference type="Proteomes" id="UP001149090"/>
    </source>
</evidence>
<evidence type="ECO:0000256" key="1">
    <source>
        <dbReference type="ARBA" id="ARBA00022527"/>
    </source>
</evidence>
<dbReference type="FunFam" id="1.10.510.10:FF:000956">
    <property type="entry name" value="CAMK family protein kinase"/>
    <property type="match status" value="1"/>
</dbReference>